<evidence type="ECO:0000256" key="6">
    <source>
        <dbReference type="HAMAP-Rule" id="MF_02120"/>
    </source>
</evidence>
<evidence type="ECO:0000256" key="5">
    <source>
        <dbReference type="ARBA" id="ARBA00023239"/>
    </source>
</evidence>
<proteinExistence type="inferred from homology"/>
<comment type="cofactor">
    <cofactor evidence="1 6 8">
        <name>pyridoxal 5'-phosphate</name>
        <dbReference type="ChEBI" id="CHEBI:597326"/>
    </cofactor>
</comment>
<feature type="binding site" evidence="6">
    <location>
        <position position="269"/>
    </location>
    <ligand>
        <name>pyridoxal 5'-phosphate</name>
        <dbReference type="ChEBI" id="CHEBI:597326"/>
    </ligand>
</feature>
<dbReference type="PANTHER" id="PTHR43727:SF2">
    <property type="entry name" value="GROUP IV DECARBOXYLASE"/>
    <property type="match status" value="1"/>
</dbReference>
<keyword evidence="5 6" id="KW-0456">Lyase</keyword>
<feature type="domain" description="Orn/DAP/Arg decarboxylase 2 N-terminal" evidence="9">
    <location>
        <begin position="48"/>
        <end position="318"/>
    </location>
</feature>
<dbReference type="InterPro" id="IPR022657">
    <property type="entry name" value="De-COase2_CS"/>
</dbReference>
<reference evidence="10 11" key="1">
    <citation type="submission" date="2021-01" db="EMBL/GenBank/DDBJ databases">
        <title>Whole genome shotgun sequence of Cellulomonas phragmiteti NBRC 110785.</title>
        <authorList>
            <person name="Komaki H."/>
            <person name="Tamura T."/>
        </authorList>
    </citation>
    <scope>NUCLEOTIDE SEQUENCE [LARGE SCALE GENOMIC DNA]</scope>
    <source>
        <strain evidence="10 11">NBRC 110785</strain>
    </source>
</reference>
<feature type="modified residue" description="N6-(pyridoxal phosphate)lysine" evidence="6">
    <location>
        <position position="77"/>
    </location>
</feature>
<evidence type="ECO:0000313" key="10">
    <source>
        <dbReference type="EMBL" id="GIG40337.1"/>
    </source>
</evidence>
<accession>A0ABQ4DLW0</accession>
<dbReference type="InterPro" id="IPR022653">
    <property type="entry name" value="De-COase2_pyr-phos_BS"/>
</dbReference>
<dbReference type="InterPro" id="IPR000183">
    <property type="entry name" value="Orn/DAP/Arg_de-COase"/>
</dbReference>
<dbReference type="Pfam" id="PF02784">
    <property type="entry name" value="Orn_Arg_deC_N"/>
    <property type="match status" value="1"/>
</dbReference>
<evidence type="ECO:0000256" key="4">
    <source>
        <dbReference type="ARBA" id="ARBA00023154"/>
    </source>
</evidence>
<dbReference type="CDD" id="cd06828">
    <property type="entry name" value="PLPDE_III_DapDC"/>
    <property type="match status" value="1"/>
</dbReference>
<protein>
    <recommendedName>
        <fullName evidence="6 7">Diaminopimelate decarboxylase</fullName>
        <shortName evidence="6">DAP decarboxylase</shortName>
        <shortName evidence="6">DAPDC</shortName>
        <ecNumber evidence="6 7">4.1.1.20</ecNumber>
    </recommendedName>
</protein>
<dbReference type="PROSITE" id="PS00879">
    <property type="entry name" value="ODR_DC_2_2"/>
    <property type="match status" value="1"/>
</dbReference>
<dbReference type="PRINTS" id="PR01179">
    <property type="entry name" value="ODADCRBXLASE"/>
</dbReference>
<feature type="binding site" evidence="6">
    <location>
        <position position="359"/>
    </location>
    <ligand>
        <name>substrate</name>
    </ligand>
</feature>
<keyword evidence="3 6" id="KW-0663">Pyridoxal phosphate</keyword>
<evidence type="ECO:0000256" key="1">
    <source>
        <dbReference type="ARBA" id="ARBA00001933"/>
    </source>
</evidence>
<dbReference type="HAMAP" id="MF_02120">
    <property type="entry name" value="LysA"/>
    <property type="match status" value="1"/>
</dbReference>
<gene>
    <name evidence="6 10" type="primary">lysA</name>
    <name evidence="10" type="ORF">Cph01nite_20990</name>
</gene>
<dbReference type="InterPro" id="IPR029066">
    <property type="entry name" value="PLP-binding_barrel"/>
</dbReference>
<dbReference type="SUPFAM" id="SSF51419">
    <property type="entry name" value="PLP-binding barrel"/>
    <property type="match status" value="1"/>
</dbReference>
<keyword evidence="4 6" id="KW-0457">Lysine biosynthesis</keyword>
<comment type="similarity">
    <text evidence="6">Belongs to the Orn/Lys/Arg decarboxylase class-II family. LysA subfamily.</text>
</comment>
<dbReference type="EMBL" id="BONP01000011">
    <property type="protein sequence ID" value="GIG40337.1"/>
    <property type="molecule type" value="Genomic_DNA"/>
</dbReference>
<feature type="binding site" evidence="6">
    <location>
        <position position="416"/>
    </location>
    <ligand>
        <name>substrate</name>
    </ligand>
</feature>
<comment type="catalytic activity">
    <reaction evidence="6 8">
        <text>meso-2,6-diaminopimelate + H(+) = L-lysine + CO2</text>
        <dbReference type="Rhea" id="RHEA:15101"/>
        <dbReference type="ChEBI" id="CHEBI:15378"/>
        <dbReference type="ChEBI" id="CHEBI:16526"/>
        <dbReference type="ChEBI" id="CHEBI:32551"/>
        <dbReference type="ChEBI" id="CHEBI:57791"/>
        <dbReference type="EC" id="4.1.1.20"/>
    </reaction>
</comment>
<sequence>MSAGPLGVPWSSGAVRGADGAVRVAEVDVRDLAAAHGTPAYVVDEADLRSRARAYRTAFESACAQVGTGVDVYYAGKALLTRAVARWVHEEGLRVDTASGGELAVALAAGVPGADVGLHGNNKSDDELRAALDAGVGRVIVDSLVEIDRLAALVRAHRGPDGAPAPVMVRVTTGVHAGGHEFISTAHEDQKFGLSLAAGPDGGDSPALAALLRALEHPELHVLGIHSHIGSQILDPSGFAVAAQRVLALRAALRDRTGVLVDEVDLGGGYGIAYLPGEVPLDPDRIAKEVAQAVADAARELGTPLPRLSIEPGRAIVGPAGLTLYTVGTVKPVRLDDGRVRTYVSVDGGMSDNIRPALYGAQYHAEVVSRVSDAAPVLARVVGKHCESGDVVVHEVQLPGDVRAGDLLAVAATGAYGRSMASNYNLLTRPPVVAVTAGESRVLVRRETVDDLLALDVAAV</sequence>
<dbReference type="Gene3D" id="3.20.20.10">
    <property type="entry name" value="Alanine racemase"/>
    <property type="match status" value="1"/>
</dbReference>
<comment type="caution">
    <text evidence="10">The sequence shown here is derived from an EMBL/GenBank/DDBJ whole genome shotgun (WGS) entry which is preliminary data.</text>
</comment>
<dbReference type="PRINTS" id="PR01181">
    <property type="entry name" value="DAPDCRBXLASE"/>
</dbReference>
<name>A0ABQ4DLW0_9CELL</name>
<dbReference type="InterPro" id="IPR009006">
    <property type="entry name" value="Ala_racemase/Decarboxylase_C"/>
</dbReference>
<evidence type="ECO:0000256" key="2">
    <source>
        <dbReference type="ARBA" id="ARBA00022793"/>
    </source>
</evidence>
<keyword evidence="11" id="KW-1185">Reference proteome</keyword>
<organism evidence="10 11">
    <name type="scientific">Cellulomonas phragmiteti</name>
    <dbReference type="NCBI Taxonomy" id="478780"/>
    <lineage>
        <taxon>Bacteria</taxon>
        <taxon>Bacillati</taxon>
        <taxon>Actinomycetota</taxon>
        <taxon>Actinomycetes</taxon>
        <taxon>Micrococcales</taxon>
        <taxon>Cellulomonadaceae</taxon>
        <taxon>Cellulomonas</taxon>
    </lineage>
</organism>
<evidence type="ECO:0000256" key="8">
    <source>
        <dbReference type="RuleBase" id="RU003738"/>
    </source>
</evidence>
<dbReference type="Gene3D" id="2.40.37.10">
    <property type="entry name" value="Lyase, Ornithine Decarboxylase, Chain A, domain 1"/>
    <property type="match status" value="1"/>
</dbReference>
<dbReference type="SUPFAM" id="SSF50621">
    <property type="entry name" value="Alanine racemase C-terminal domain-like"/>
    <property type="match status" value="1"/>
</dbReference>
<dbReference type="InterPro" id="IPR002986">
    <property type="entry name" value="DAP_deCOOHase_LysA"/>
</dbReference>
<evidence type="ECO:0000259" key="9">
    <source>
        <dbReference type="Pfam" id="PF02784"/>
    </source>
</evidence>
<dbReference type="RefSeq" id="WP_203673983.1">
    <property type="nucleotide sequence ID" value="NZ_BONP01000011.1"/>
</dbReference>
<evidence type="ECO:0000313" key="11">
    <source>
        <dbReference type="Proteomes" id="UP000614741"/>
    </source>
</evidence>
<feature type="binding site" evidence="6">
    <location>
        <position position="314"/>
    </location>
    <ligand>
        <name>substrate</name>
    </ligand>
</feature>
<keyword evidence="6" id="KW-0028">Amino-acid biosynthesis</keyword>
<comment type="subunit">
    <text evidence="6">Homodimer.</text>
</comment>
<dbReference type="EC" id="4.1.1.20" evidence="6 7"/>
<dbReference type="Proteomes" id="UP000614741">
    <property type="component" value="Unassembled WGS sequence"/>
</dbReference>
<keyword evidence="2 6" id="KW-0210">Decarboxylase</keyword>
<feature type="binding site" evidence="6">
    <location>
        <position position="387"/>
    </location>
    <ligand>
        <name>substrate</name>
    </ligand>
</feature>
<dbReference type="NCBIfam" id="TIGR01048">
    <property type="entry name" value="lysA"/>
    <property type="match status" value="1"/>
</dbReference>
<dbReference type="InterPro" id="IPR022644">
    <property type="entry name" value="De-COase2_N"/>
</dbReference>
<dbReference type="PROSITE" id="PS00878">
    <property type="entry name" value="ODR_DC_2_1"/>
    <property type="match status" value="1"/>
</dbReference>
<evidence type="ECO:0000256" key="7">
    <source>
        <dbReference type="NCBIfam" id="TIGR01048"/>
    </source>
</evidence>
<comment type="function">
    <text evidence="6">Specifically catalyzes the decarboxylation of meso-diaminopimelate (meso-DAP) to L-lysine.</text>
</comment>
<feature type="binding site" evidence="6">
    <location>
        <position position="355"/>
    </location>
    <ligand>
        <name>substrate</name>
    </ligand>
</feature>
<evidence type="ECO:0000256" key="3">
    <source>
        <dbReference type="ARBA" id="ARBA00022898"/>
    </source>
</evidence>
<dbReference type="PANTHER" id="PTHR43727">
    <property type="entry name" value="DIAMINOPIMELATE DECARBOXYLASE"/>
    <property type="match status" value="1"/>
</dbReference>
<feature type="binding site" evidence="6">
    <location>
        <begin position="311"/>
        <end position="314"/>
    </location>
    <ligand>
        <name>pyridoxal 5'-phosphate</name>
        <dbReference type="ChEBI" id="CHEBI:597326"/>
    </ligand>
</feature>
<comment type="pathway">
    <text evidence="6 8">Amino-acid biosynthesis; L-lysine biosynthesis via DAP pathway; L-lysine from DL-2,6-diaminopimelate: step 1/1.</text>
</comment>
<feature type="binding site" evidence="6">
    <location>
        <position position="416"/>
    </location>
    <ligand>
        <name>pyridoxal 5'-phosphate</name>
        <dbReference type="ChEBI" id="CHEBI:597326"/>
    </ligand>
</feature>